<evidence type="ECO:0000313" key="5">
    <source>
        <dbReference type="Proteomes" id="UP001174691"/>
    </source>
</evidence>
<feature type="compositionally biased region" description="Low complexity" evidence="2">
    <location>
        <begin position="1"/>
        <end position="15"/>
    </location>
</feature>
<dbReference type="Proteomes" id="UP001174691">
    <property type="component" value="Unassembled WGS sequence"/>
</dbReference>
<dbReference type="PANTHER" id="PTHR35392:SF5">
    <property type="entry name" value="ZN(2)-C6 FUNGAL-TYPE DOMAIN-CONTAINING PROTEIN"/>
    <property type="match status" value="1"/>
</dbReference>
<evidence type="ECO:0000313" key="4">
    <source>
        <dbReference type="EMBL" id="KAJ9132310.1"/>
    </source>
</evidence>
<accession>A0AA38VH09</accession>
<feature type="region of interest" description="Disordered" evidence="2">
    <location>
        <begin position="187"/>
        <end position="225"/>
    </location>
</feature>
<evidence type="ECO:0000256" key="2">
    <source>
        <dbReference type="SAM" id="MobiDB-lite"/>
    </source>
</evidence>
<protein>
    <submittedName>
        <fullName evidence="4">Fungal Zn binuclear cluster domain containing protein</fullName>
    </submittedName>
</protein>
<dbReference type="PANTHER" id="PTHR35392">
    <property type="entry name" value="ZN(II)2CYS6 TRANSCRIPTION FACTOR (EUROFUNG)-RELATED-RELATED"/>
    <property type="match status" value="1"/>
</dbReference>
<dbReference type="GO" id="GO:0000981">
    <property type="term" value="F:DNA-binding transcription factor activity, RNA polymerase II-specific"/>
    <property type="evidence" value="ECO:0007669"/>
    <property type="project" value="InterPro"/>
</dbReference>
<gene>
    <name evidence="4" type="ORF">NKR19_g9337</name>
</gene>
<sequence length="809" mass="88736">MAAASVASSGASPASGYDFQTDSTGDADENLWTILQPAGSVSSNGAFSYSPASLTGSLGSYLMINNRNQHQAQPPLSGTLSPLNLDLDQPPSFPTSSYGDNANGFGVTSAPAEGQFMPDGQSFGQPGGDMFGDNPFQAFDPDIADNQGFLFTDLNGLLSGPLDFSNLVGSTGALDAIEQQPLTQANLDIPQPYQSGPDVPPWNPENLHTTLESSAGDSPIFVMEGPGLVSPSPAAYLSPSVATPPTASPESPIDIKLESGSKNRKTSAATSAPITIRRTGGSAGVKKKKAPDSAPRSAASSSSSSNSSSGQFLIVTPDSVNAHAGRPNPYECFEAARPSQKGRKGPLMNETKENALQVRRVGACFCCHARKVRCDKERPCRNCTKLMAQVPQVMCWQFQDFLPVLFPSFIRTHFSKEEMSRFMADNIAGFKVDGVEKPCTVELFSGAKWEATFRIEAKFFTAKGALEHWHMQIGRNNVDLHSREAPPIALETDPGGGGGAPTQQQRDEIRKKAREYIAAIVQEPRYAEQATDSLRHTDLPRKILKIVQRYARSSGDQQGPAIVKRALSIYAMHYVMTRHLCLTQASLASLRGSRLVAQDNPWVTPRVLNRQIKSVVDEMLMREVQLLFEGFSKSLKPKSRREWAPCLAAFLVLCLFMEAVETAADTFVTSQNEIDLRGRRTPQWRRLLVLQQNAELENLPFRQFAHQFHQIYATHSREANAKSFNPLVDDASLQLAELDPAAYEMVLHLRHLIMDRNSWDELDFLCADPILGNQEDYPYPRNIADNYTGRLVAKFLLSFTDEKYIFGQC</sequence>
<feature type="region of interest" description="Disordered" evidence="2">
    <location>
        <begin position="100"/>
        <end position="136"/>
    </location>
</feature>
<feature type="domain" description="Zn(2)-C6 fungal-type" evidence="3">
    <location>
        <begin position="363"/>
        <end position="395"/>
    </location>
</feature>
<name>A0AA38VH09_9PEZI</name>
<dbReference type="GO" id="GO:0008270">
    <property type="term" value="F:zinc ion binding"/>
    <property type="evidence" value="ECO:0007669"/>
    <property type="project" value="InterPro"/>
</dbReference>
<keyword evidence="5" id="KW-1185">Reference proteome</keyword>
<dbReference type="SUPFAM" id="SSF57701">
    <property type="entry name" value="Zn2/Cys6 DNA-binding domain"/>
    <property type="match status" value="1"/>
</dbReference>
<evidence type="ECO:0000256" key="1">
    <source>
        <dbReference type="ARBA" id="ARBA00023242"/>
    </source>
</evidence>
<dbReference type="PROSITE" id="PS50048">
    <property type="entry name" value="ZN2_CY6_FUNGAL_2"/>
    <property type="match status" value="1"/>
</dbReference>
<reference evidence="4" key="1">
    <citation type="submission" date="2022-07" db="EMBL/GenBank/DDBJ databases">
        <title>Fungi with potential for degradation of polypropylene.</title>
        <authorList>
            <person name="Gostincar C."/>
        </authorList>
    </citation>
    <scope>NUCLEOTIDE SEQUENCE</scope>
    <source>
        <strain evidence="4">EXF-13287</strain>
    </source>
</reference>
<dbReference type="AlphaFoldDB" id="A0AA38VH09"/>
<dbReference type="InterPro" id="IPR052973">
    <property type="entry name" value="Fungal_sec-metab_reg_TF"/>
</dbReference>
<proteinExistence type="predicted"/>
<feature type="compositionally biased region" description="Low complexity" evidence="2">
    <location>
        <begin position="238"/>
        <end position="252"/>
    </location>
</feature>
<feature type="compositionally biased region" description="Polar residues" evidence="2">
    <location>
        <begin position="206"/>
        <end position="216"/>
    </location>
</feature>
<dbReference type="EMBL" id="JANBVN010000220">
    <property type="protein sequence ID" value="KAJ9132310.1"/>
    <property type="molecule type" value="Genomic_DNA"/>
</dbReference>
<dbReference type="InterPro" id="IPR001138">
    <property type="entry name" value="Zn2Cys6_DnaBD"/>
</dbReference>
<feature type="region of interest" description="Disordered" evidence="2">
    <location>
        <begin position="237"/>
        <end position="312"/>
    </location>
</feature>
<dbReference type="CDD" id="cd00067">
    <property type="entry name" value="GAL4"/>
    <property type="match status" value="1"/>
</dbReference>
<organism evidence="4 5">
    <name type="scientific">Coniochaeta hoffmannii</name>
    <dbReference type="NCBI Taxonomy" id="91930"/>
    <lineage>
        <taxon>Eukaryota</taxon>
        <taxon>Fungi</taxon>
        <taxon>Dikarya</taxon>
        <taxon>Ascomycota</taxon>
        <taxon>Pezizomycotina</taxon>
        <taxon>Sordariomycetes</taxon>
        <taxon>Sordariomycetidae</taxon>
        <taxon>Coniochaetales</taxon>
        <taxon>Coniochaetaceae</taxon>
        <taxon>Coniochaeta</taxon>
    </lineage>
</organism>
<comment type="caution">
    <text evidence="4">The sequence shown here is derived from an EMBL/GenBank/DDBJ whole genome shotgun (WGS) entry which is preliminary data.</text>
</comment>
<keyword evidence="1" id="KW-0539">Nucleus</keyword>
<dbReference type="InterPro" id="IPR036864">
    <property type="entry name" value="Zn2-C6_fun-type_DNA-bd_sf"/>
</dbReference>
<feature type="region of interest" description="Disordered" evidence="2">
    <location>
        <begin position="1"/>
        <end position="25"/>
    </location>
</feature>
<evidence type="ECO:0000259" key="3">
    <source>
        <dbReference type="PROSITE" id="PS50048"/>
    </source>
</evidence>
<feature type="compositionally biased region" description="Low complexity" evidence="2">
    <location>
        <begin position="292"/>
        <end position="309"/>
    </location>
</feature>